<dbReference type="InterPro" id="IPR012893">
    <property type="entry name" value="HipA-like_C"/>
</dbReference>
<dbReference type="KEGG" id="vqi:CCZ37_02105"/>
<keyword evidence="2" id="KW-0808">Transferase</keyword>
<feature type="domain" description="HipA N-terminal subdomain 1" evidence="5">
    <location>
        <begin position="14"/>
        <end position="110"/>
    </location>
</feature>
<evidence type="ECO:0000313" key="6">
    <source>
        <dbReference type="EMBL" id="ASU21461.1"/>
    </source>
</evidence>
<organism evidence="6 7">
    <name type="scientific">Vibrio qinghaiensis</name>
    <dbReference type="NCBI Taxonomy" id="2025808"/>
    <lineage>
        <taxon>Bacteria</taxon>
        <taxon>Pseudomonadati</taxon>
        <taxon>Pseudomonadota</taxon>
        <taxon>Gammaproteobacteria</taxon>
        <taxon>Vibrionales</taxon>
        <taxon>Vibrionaceae</taxon>
        <taxon>Vibrio</taxon>
    </lineage>
</organism>
<sequence length="473" mass="52707">MGTVGMSKLQQLDVFIGTNTKIGRLILPVGTETEFSFIYEEEWKHTGFPISPHIPFDDQASPRSIENYLRNLLPEGEAFEEMIQNTTISKSNTFGLIRKLGAETSGALSFQVPDSEPGETSFRSVPDDELIERLERNLAPLVYWDGKVRLSVAGVQNKLNLLKRDDEWGFGEGKLSSNYILKFESGKAPCIAVNEFFCMTLAKLAGLDVANVELTRIGKTRTLIIERFDRAYIEARDVVQRKHVIDGCQATDLPPGYKYERQNGDEGDGVYMRDGASFPRLLSVKTIDTVITNLKLTQWMLFNLATLNYDAHGKNISFFVTPKGLELTPFYDLVNIEAIAQEGTKRNSRSGKLSADERRAASIPQYFAMSIGDWESEDFQNPPKGNFKRPITSYDLAEFGALLGYSGTKMASIMAETVGAIKNALKEAIDLTEAQGIEDGEREHIELCVSLIQTECEYLLAQADSVPEMSGLL</sequence>
<dbReference type="Proteomes" id="UP000215148">
    <property type="component" value="Chromosome 1"/>
</dbReference>
<proteinExistence type="inferred from homology"/>
<comment type="similarity">
    <text evidence="1">Belongs to the HipA Ser/Thr kinase family.</text>
</comment>
<evidence type="ECO:0000256" key="3">
    <source>
        <dbReference type="ARBA" id="ARBA00022777"/>
    </source>
</evidence>
<evidence type="ECO:0000259" key="5">
    <source>
        <dbReference type="Pfam" id="PF13657"/>
    </source>
</evidence>
<dbReference type="InterPro" id="IPR052028">
    <property type="entry name" value="HipA_Ser/Thr_kinase"/>
</dbReference>
<dbReference type="EMBL" id="CP022741">
    <property type="protein sequence ID" value="ASU21461.1"/>
    <property type="molecule type" value="Genomic_DNA"/>
</dbReference>
<protein>
    <submittedName>
        <fullName evidence="6">HIPA protein</fullName>
    </submittedName>
</protein>
<evidence type="ECO:0000256" key="2">
    <source>
        <dbReference type="ARBA" id="ARBA00022679"/>
    </source>
</evidence>
<evidence type="ECO:0000259" key="4">
    <source>
        <dbReference type="Pfam" id="PF07804"/>
    </source>
</evidence>
<dbReference type="GO" id="GO:0004674">
    <property type="term" value="F:protein serine/threonine kinase activity"/>
    <property type="evidence" value="ECO:0007669"/>
    <property type="project" value="TreeGrafter"/>
</dbReference>
<dbReference type="NCBIfam" id="TIGR03071">
    <property type="entry name" value="couple_hipA"/>
    <property type="match status" value="1"/>
</dbReference>
<evidence type="ECO:0000313" key="7">
    <source>
        <dbReference type="Proteomes" id="UP000215148"/>
    </source>
</evidence>
<evidence type="ECO:0000256" key="1">
    <source>
        <dbReference type="ARBA" id="ARBA00010164"/>
    </source>
</evidence>
<dbReference type="AlphaFoldDB" id="A0A223MV75"/>
<feature type="domain" description="HipA-like C-terminal" evidence="4">
    <location>
        <begin position="150"/>
        <end position="423"/>
    </location>
</feature>
<reference evidence="6 7" key="1">
    <citation type="submission" date="2017-08" db="EMBL/GenBank/DDBJ databases">
        <title>The Vibrio qinghaiensis sp.-Q67 is a luminous bacteria isolated firstly from Qinghai lake, Qinghai province, China, which has been proved to be very sensitive to detect environmental and food pollutants. Therefore, complete genome analysis of V. qinghaiensis sp.-Q67 highlights the potential application of this strain on detection of hazards in the contaminated environments.</title>
        <authorList>
            <person name="Gong L."/>
        </authorList>
    </citation>
    <scope>NUCLEOTIDE SEQUENCE [LARGE SCALE GENOMIC DNA]</scope>
    <source>
        <strain evidence="6 7">Q67</strain>
    </source>
</reference>
<dbReference type="GO" id="GO:0005829">
    <property type="term" value="C:cytosol"/>
    <property type="evidence" value="ECO:0007669"/>
    <property type="project" value="TreeGrafter"/>
</dbReference>
<keyword evidence="7" id="KW-1185">Reference proteome</keyword>
<dbReference type="Pfam" id="PF07804">
    <property type="entry name" value="HipA_C"/>
    <property type="match status" value="1"/>
</dbReference>
<dbReference type="Pfam" id="PF13657">
    <property type="entry name" value="Couple_hipA"/>
    <property type="match status" value="1"/>
</dbReference>
<keyword evidence="3" id="KW-0418">Kinase</keyword>
<dbReference type="InterPro" id="IPR017508">
    <property type="entry name" value="HipA_N1"/>
</dbReference>
<name>A0A223MV75_9VIBR</name>
<dbReference type="PANTHER" id="PTHR37419">
    <property type="entry name" value="SERINE/THREONINE-PROTEIN KINASE TOXIN HIPA"/>
    <property type="match status" value="1"/>
</dbReference>
<accession>A0A223MV75</accession>
<dbReference type="PANTHER" id="PTHR37419:SF1">
    <property type="entry name" value="SERINE_THREONINE-PROTEIN KINASE TOXIN HIPA"/>
    <property type="match status" value="1"/>
</dbReference>
<gene>
    <name evidence="6" type="ORF">CCZ37_02105</name>
</gene>